<feature type="chain" id="PRO_5022082606" evidence="1">
    <location>
        <begin position="20"/>
        <end position="397"/>
    </location>
</feature>
<dbReference type="InterPro" id="IPR001466">
    <property type="entry name" value="Beta-lactam-related"/>
</dbReference>
<dbReference type="Proteomes" id="UP000320160">
    <property type="component" value="Unassembled WGS sequence"/>
</dbReference>
<dbReference type="AlphaFoldDB" id="A0A553WAH9"/>
<dbReference type="PANTHER" id="PTHR43283">
    <property type="entry name" value="BETA-LACTAMASE-RELATED"/>
    <property type="match status" value="1"/>
</dbReference>
<dbReference type="OrthoDB" id="9814204at2"/>
<feature type="domain" description="Beta-lactamase-related" evidence="2">
    <location>
        <begin position="89"/>
        <end position="377"/>
    </location>
</feature>
<dbReference type="EMBL" id="VKKU01000002">
    <property type="protein sequence ID" value="TSB01683.1"/>
    <property type="molecule type" value="Genomic_DNA"/>
</dbReference>
<evidence type="ECO:0000259" key="2">
    <source>
        <dbReference type="Pfam" id="PF00144"/>
    </source>
</evidence>
<protein>
    <submittedName>
        <fullName evidence="3">Beta-lactamase family protein</fullName>
    </submittedName>
</protein>
<dbReference type="InterPro" id="IPR012338">
    <property type="entry name" value="Beta-lactam/transpept-like"/>
</dbReference>
<dbReference type="Gene3D" id="3.40.710.10">
    <property type="entry name" value="DD-peptidase/beta-lactamase superfamily"/>
    <property type="match status" value="1"/>
</dbReference>
<organism evidence="3 4">
    <name type="scientific">Sphingorhabdus contaminans</name>
    <dbReference type="NCBI Taxonomy" id="1343899"/>
    <lineage>
        <taxon>Bacteria</taxon>
        <taxon>Pseudomonadati</taxon>
        <taxon>Pseudomonadota</taxon>
        <taxon>Alphaproteobacteria</taxon>
        <taxon>Sphingomonadales</taxon>
        <taxon>Sphingomonadaceae</taxon>
        <taxon>Sphingorhabdus</taxon>
    </lineage>
</organism>
<keyword evidence="4" id="KW-1185">Reference proteome</keyword>
<reference evidence="3 4" key="1">
    <citation type="submission" date="2019-07" db="EMBL/GenBank/DDBJ databases">
        <authorList>
            <person name="Park M."/>
        </authorList>
    </citation>
    <scope>NUCLEOTIDE SEQUENCE [LARGE SCALE GENOMIC DNA]</scope>
    <source>
        <strain evidence="3 4">KCTC32445</strain>
    </source>
</reference>
<accession>A0A553WAH9</accession>
<evidence type="ECO:0000313" key="4">
    <source>
        <dbReference type="Proteomes" id="UP000320160"/>
    </source>
</evidence>
<proteinExistence type="predicted"/>
<evidence type="ECO:0000313" key="3">
    <source>
        <dbReference type="EMBL" id="TSB01683.1"/>
    </source>
</evidence>
<sequence length="397" mass="43635">MRKLRNRIAILALLLPAHAAAGNADQETVYKQRFEAFSRAPTNFDYSPLERVEGAREYHVLPERPSGKKIPPSILSEAEAYAAANRSSTLLVWRDGKIELARFFGGKDKDSLLVSKSMAKPLTAIAVGRAIKLGMIQSLDQSVADFIPEWRGTAKAAMKIRHLLDMRSGLLDQGFSPDPDHPWNRAYLDPDHGRYIVDHYPLTDTPGTRYAYANAPSELVALVIEKASGMRYAQFVGDHVLAPIGAKGGTVWVNRDGGLAHSGCCMMLPAESWLRLGLLLLADGKASGKQLLPKGYVKAMRTGTAQNPHYGLGIWLGSPWQPRRGFGAPGRPGPQVLHSEAYLDPDLFLFDGNSNQTLYLSPKYKLAILRMGDTPPPSPEWDNAKLPNMIMKALSAR</sequence>
<gene>
    <name evidence="3" type="ORF">FOM92_10920</name>
</gene>
<comment type="caution">
    <text evidence="3">The sequence shown here is derived from an EMBL/GenBank/DDBJ whole genome shotgun (WGS) entry which is preliminary data.</text>
</comment>
<keyword evidence="1" id="KW-0732">Signal</keyword>
<evidence type="ECO:0000256" key="1">
    <source>
        <dbReference type="SAM" id="SignalP"/>
    </source>
</evidence>
<dbReference type="PANTHER" id="PTHR43283:SF7">
    <property type="entry name" value="BETA-LACTAMASE-RELATED DOMAIN-CONTAINING PROTEIN"/>
    <property type="match status" value="1"/>
</dbReference>
<feature type="signal peptide" evidence="1">
    <location>
        <begin position="1"/>
        <end position="19"/>
    </location>
</feature>
<dbReference type="Pfam" id="PF00144">
    <property type="entry name" value="Beta-lactamase"/>
    <property type="match status" value="1"/>
</dbReference>
<dbReference type="InterPro" id="IPR050789">
    <property type="entry name" value="Diverse_Enzym_Activities"/>
</dbReference>
<dbReference type="SUPFAM" id="SSF56601">
    <property type="entry name" value="beta-lactamase/transpeptidase-like"/>
    <property type="match status" value="1"/>
</dbReference>
<name>A0A553WAH9_9SPHN</name>